<dbReference type="OrthoDB" id="4359472at2759"/>
<dbReference type="Gene3D" id="3.30.40.10">
    <property type="entry name" value="Zinc/RING finger domain, C3HC4 (zinc finger)"/>
    <property type="match status" value="1"/>
</dbReference>
<evidence type="ECO:0000313" key="2">
    <source>
        <dbReference type="EnsemblMetazoa" id="PPA23504.1"/>
    </source>
</evidence>
<dbReference type="SMART" id="SM00184">
    <property type="entry name" value="RING"/>
    <property type="match status" value="1"/>
</dbReference>
<name>A0A2A6B2I3_PRIPA</name>
<reference evidence="3" key="1">
    <citation type="journal article" date="2008" name="Nat. Genet.">
        <title>The Pristionchus pacificus genome provides a unique perspective on nematode lifestyle and parasitism.</title>
        <authorList>
            <person name="Dieterich C."/>
            <person name="Clifton S.W."/>
            <person name="Schuster L.N."/>
            <person name="Chinwalla A."/>
            <person name="Delehaunty K."/>
            <person name="Dinkelacker I."/>
            <person name="Fulton L."/>
            <person name="Fulton R."/>
            <person name="Godfrey J."/>
            <person name="Minx P."/>
            <person name="Mitreva M."/>
            <person name="Roeseler W."/>
            <person name="Tian H."/>
            <person name="Witte H."/>
            <person name="Yang S.P."/>
            <person name="Wilson R.K."/>
            <person name="Sommer R.J."/>
        </authorList>
    </citation>
    <scope>NUCLEOTIDE SEQUENCE [LARGE SCALE GENOMIC DNA]</scope>
    <source>
        <strain evidence="3">PS312</strain>
    </source>
</reference>
<reference evidence="2" key="2">
    <citation type="submission" date="2022-06" db="UniProtKB">
        <authorList>
            <consortium name="EnsemblMetazoa"/>
        </authorList>
    </citation>
    <scope>IDENTIFICATION</scope>
    <source>
        <strain evidence="2">PS312</strain>
    </source>
</reference>
<feature type="region of interest" description="Disordered" evidence="1">
    <location>
        <begin position="109"/>
        <end position="154"/>
    </location>
</feature>
<evidence type="ECO:0000256" key="1">
    <source>
        <dbReference type="SAM" id="MobiDB-lite"/>
    </source>
</evidence>
<dbReference type="PANTHER" id="PTHR16450:SF1">
    <property type="entry name" value="PROTEIN CBG12045"/>
    <property type="match status" value="1"/>
</dbReference>
<protein>
    <submittedName>
        <fullName evidence="2">RING-type domain-containing protein</fullName>
    </submittedName>
</protein>
<gene>
    <name evidence="2" type="primary">WBGene00113058</name>
</gene>
<dbReference type="PANTHER" id="PTHR16450">
    <property type="entry name" value="RING FINGER PROTEIN 186"/>
    <property type="match status" value="1"/>
</dbReference>
<dbReference type="PROSITE" id="PS50089">
    <property type="entry name" value="ZF_RING_2"/>
    <property type="match status" value="1"/>
</dbReference>
<dbReference type="Proteomes" id="UP000005239">
    <property type="component" value="Unassembled WGS sequence"/>
</dbReference>
<accession>A0A8R1YL79</accession>
<sequence>MPPRPTAYEIDYVLDRMVKFLSLSNEFVFSAYLVSWVGYQAKTWLPKRQFQRGGSTWKSDLLDSWLRDPTTNRMPEKRALYEADPKSFWPFKRAYRLSNGQLIEPRVMSSPRRIPAVQRPAPQVRRPQPPAASQQVRPPSQRVQRARAPVQQVQQVRQTRPLIVRGNLVIAPPVQQAPQHAQPVQQAPQHAQPVQQAPQHAQQVQRNPLPVQHPLVVMRMLSDVQKKRRTDLEEQLKKVNESENKKKYSRECAICYHPNPIERSVTSKCGHTCCTRCMIRQEQTEGVFKGRIDCPFCRTRTAYTKLFESEVDENDVEKVQNRKRSNGDSGEDMPSKRTRCCSNSW</sequence>
<keyword evidence="3" id="KW-1185">Reference proteome</keyword>
<feature type="compositionally biased region" description="Low complexity" evidence="1">
    <location>
        <begin position="115"/>
        <end position="154"/>
    </location>
</feature>
<feature type="region of interest" description="Disordered" evidence="1">
    <location>
        <begin position="314"/>
        <end position="345"/>
    </location>
</feature>
<dbReference type="InterPro" id="IPR001841">
    <property type="entry name" value="Znf_RING"/>
</dbReference>
<dbReference type="AlphaFoldDB" id="A0A2A6B2I3"/>
<dbReference type="InterPro" id="IPR013083">
    <property type="entry name" value="Znf_RING/FYVE/PHD"/>
</dbReference>
<dbReference type="SUPFAM" id="SSF57850">
    <property type="entry name" value="RING/U-box"/>
    <property type="match status" value="1"/>
</dbReference>
<accession>A0A2A6B2I3</accession>
<proteinExistence type="predicted"/>
<organism evidence="2 3">
    <name type="scientific">Pristionchus pacificus</name>
    <name type="common">Parasitic nematode worm</name>
    <dbReference type="NCBI Taxonomy" id="54126"/>
    <lineage>
        <taxon>Eukaryota</taxon>
        <taxon>Metazoa</taxon>
        <taxon>Ecdysozoa</taxon>
        <taxon>Nematoda</taxon>
        <taxon>Chromadorea</taxon>
        <taxon>Rhabditida</taxon>
        <taxon>Rhabditina</taxon>
        <taxon>Diplogasteromorpha</taxon>
        <taxon>Diplogasteroidea</taxon>
        <taxon>Neodiplogasteridae</taxon>
        <taxon>Pristionchus</taxon>
    </lineage>
</organism>
<dbReference type="EnsemblMetazoa" id="PPA23504.1">
    <property type="protein sequence ID" value="PPA23504.1"/>
    <property type="gene ID" value="WBGene00113058"/>
</dbReference>
<evidence type="ECO:0000313" key="3">
    <source>
        <dbReference type="Proteomes" id="UP000005239"/>
    </source>
</evidence>